<comment type="caution">
    <text evidence="1">The sequence shown here is derived from an EMBL/GenBank/DDBJ whole genome shotgun (WGS) entry which is preliminary data.</text>
</comment>
<evidence type="ECO:0000313" key="1">
    <source>
        <dbReference type="EMBL" id="PON93937.1"/>
    </source>
</evidence>
<protein>
    <submittedName>
        <fullName evidence="1">GDSL esterase/lipase</fullName>
    </submittedName>
</protein>
<dbReference type="Proteomes" id="UP000237000">
    <property type="component" value="Unassembled WGS sequence"/>
</dbReference>
<evidence type="ECO:0000313" key="2">
    <source>
        <dbReference type="Proteomes" id="UP000237000"/>
    </source>
</evidence>
<dbReference type="PANTHER" id="PTHR35097">
    <property type="entry name" value="GDSL ESTERASE/LIPASE"/>
    <property type="match status" value="1"/>
</dbReference>
<dbReference type="AlphaFoldDB" id="A0A2P5F838"/>
<gene>
    <name evidence="1" type="ORF">TorRG33x02_103270</name>
</gene>
<dbReference type="EMBL" id="JXTC01000055">
    <property type="protein sequence ID" value="PON93937.1"/>
    <property type="molecule type" value="Genomic_DNA"/>
</dbReference>
<sequence>MEPVAFVVDKFKGLGNWTHDLLDGLLHRRRQTSARRNPIEILKRLQRESFSDLMKLRDRQDKVERILSLYKTAKGSPFRDAGTVLRGEVDLLGGFLMMMTPPHSVEPEGNNRCGDGDVLARAGLRTGLDSRFTFETTIRDNDSLVVEFVSSQKNKNDLGEVLGLGSPLSLSKVLYMENAGDWLSTFLIPMGAKCSDVAILKSPSHQGKGLTDISYSGPSLLNQHNGSAVGLMVKQSNFIASLAQFVSRQGMHPDSDSVDHCFSTFGQLLYQLPRGTKLSLMGLLQVPKLSRQPANHGPFTLSLGGYKRQETPERMVEEFVPPMGTSSRGNVSTGSIALMLESEIDEFTKIGGWIELKNSDPKYLKWAASISDDSEELFGWGMKFGGMIEGPSNFDHFQFETYMKFNLGKKFSIKPGVAYIRDGNARATALMLRSNWSL</sequence>
<dbReference type="InParanoid" id="A0A2P5F838"/>
<keyword evidence="2" id="KW-1185">Reference proteome</keyword>
<reference evidence="2" key="1">
    <citation type="submission" date="2016-06" db="EMBL/GenBank/DDBJ databases">
        <title>Parallel loss of symbiosis genes in relatives of nitrogen-fixing non-legume Parasponia.</title>
        <authorList>
            <person name="Van Velzen R."/>
            <person name="Holmer R."/>
            <person name="Bu F."/>
            <person name="Rutten L."/>
            <person name="Van Zeijl A."/>
            <person name="Liu W."/>
            <person name="Santuari L."/>
            <person name="Cao Q."/>
            <person name="Sharma T."/>
            <person name="Shen D."/>
            <person name="Roswanjaya Y."/>
            <person name="Wardhani T."/>
            <person name="Kalhor M.S."/>
            <person name="Jansen J."/>
            <person name="Van den Hoogen J."/>
            <person name="Gungor B."/>
            <person name="Hartog M."/>
            <person name="Hontelez J."/>
            <person name="Verver J."/>
            <person name="Yang W.-C."/>
            <person name="Schijlen E."/>
            <person name="Repin R."/>
            <person name="Schilthuizen M."/>
            <person name="Schranz E."/>
            <person name="Heidstra R."/>
            <person name="Miyata K."/>
            <person name="Fedorova E."/>
            <person name="Kohlen W."/>
            <person name="Bisseling T."/>
            <person name="Smit S."/>
            <person name="Geurts R."/>
        </authorList>
    </citation>
    <scope>NUCLEOTIDE SEQUENCE [LARGE SCALE GENOMIC DNA]</scope>
    <source>
        <strain evidence="2">cv. RG33-2</strain>
    </source>
</reference>
<proteinExistence type="predicted"/>
<organism evidence="1 2">
    <name type="scientific">Trema orientale</name>
    <name type="common">Charcoal tree</name>
    <name type="synonym">Celtis orientalis</name>
    <dbReference type="NCBI Taxonomy" id="63057"/>
    <lineage>
        <taxon>Eukaryota</taxon>
        <taxon>Viridiplantae</taxon>
        <taxon>Streptophyta</taxon>
        <taxon>Embryophyta</taxon>
        <taxon>Tracheophyta</taxon>
        <taxon>Spermatophyta</taxon>
        <taxon>Magnoliopsida</taxon>
        <taxon>eudicotyledons</taxon>
        <taxon>Gunneridae</taxon>
        <taxon>Pentapetalae</taxon>
        <taxon>rosids</taxon>
        <taxon>fabids</taxon>
        <taxon>Rosales</taxon>
        <taxon>Cannabaceae</taxon>
        <taxon>Trema</taxon>
    </lineage>
</organism>
<name>A0A2P5F838_TREOI</name>
<dbReference type="FunCoup" id="A0A2P5F838">
    <property type="interactions" value="940"/>
</dbReference>
<dbReference type="STRING" id="63057.A0A2P5F838"/>
<dbReference type="OrthoDB" id="2017825at2759"/>
<accession>A0A2P5F838</accession>
<dbReference type="PANTHER" id="PTHR35097:SF1">
    <property type="entry name" value="GDSL ESTERASE_LIPASE"/>
    <property type="match status" value="1"/>
</dbReference>